<dbReference type="Proteomes" id="UP000295633">
    <property type="component" value="Unassembled WGS sequence"/>
</dbReference>
<sequence length="140" mass="14891">MPKSRKRKLNRDSTDVTELLDVAPIDRRAAVRPGTFNLNGDFFTPEGVLLRRAKAEVTPSKATSLVLLGARVAFEGCGCGGGSGCTPSWLDRSDAAKAAATGKPQLTGKYGSPTWIDVWNGGDETVVFLHGDVRWGTLTG</sequence>
<name>A0A4R5YLH2_9MICO</name>
<evidence type="ECO:0000313" key="1">
    <source>
        <dbReference type="EMBL" id="TDL45422.1"/>
    </source>
</evidence>
<protein>
    <submittedName>
        <fullName evidence="1">Uncharacterized protein</fullName>
    </submittedName>
</protein>
<organism evidence="1 2">
    <name type="scientific">Microbacterium oleivorans</name>
    <dbReference type="NCBI Taxonomy" id="273677"/>
    <lineage>
        <taxon>Bacteria</taxon>
        <taxon>Bacillati</taxon>
        <taxon>Actinomycetota</taxon>
        <taxon>Actinomycetes</taxon>
        <taxon>Micrococcales</taxon>
        <taxon>Microbacteriaceae</taxon>
        <taxon>Microbacterium</taxon>
    </lineage>
</organism>
<dbReference type="EMBL" id="SMZX01000001">
    <property type="protein sequence ID" value="TDL45422.1"/>
    <property type="molecule type" value="Genomic_DNA"/>
</dbReference>
<dbReference type="AlphaFoldDB" id="A0A4R5YLH2"/>
<dbReference type="RefSeq" id="WP_133398632.1">
    <property type="nucleotide sequence ID" value="NZ_SMZX01000001.1"/>
</dbReference>
<comment type="caution">
    <text evidence="1">The sequence shown here is derived from an EMBL/GenBank/DDBJ whole genome shotgun (WGS) entry which is preliminary data.</text>
</comment>
<gene>
    <name evidence="1" type="ORF">E2R54_02860</name>
</gene>
<proteinExistence type="predicted"/>
<evidence type="ECO:0000313" key="2">
    <source>
        <dbReference type="Proteomes" id="UP000295633"/>
    </source>
</evidence>
<reference evidence="1 2" key="1">
    <citation type="submission" date="2019-03" db="EMBL/GenBank/DDBJ databases">
        <title>Genome Sequencing and Assembly of Various Microbes Isolated from Partially Reclaimed Soil and Acid Mine Drainage (AMD) Site.</title>
        <authorList>
            <person name="Steinbock B."/>
            <person name="Bechtold R."/>
            <person name="Sevigny J.L."/>
            <person name="Thomas D."/>
            <person name="Cuthill L.R."/>
            <person name="Aveiro Johannsen E.J."/>
            <person name="Thomas K."/>
            <person name="Ghosh A."/>
        </authorList>
    </citation>
    <scope>NUCLEOTIDE SEQUENCE [LARGE SCALE GENOMIC DNA]</scope>
    <source>
        <strain evidence="1 2">F-B2</strain>
    </source>
</reference>
<accession>A0A4R5YLH2</accession>